<dbReference type="CDD" id="cd14870">
    <property type="entry name" value="uS7_Mitochondria_Mammalian"/>
    <property type="match status" value="1"/>
</dbReference>
<dbReference type="AlphaFoldDB" id="A0A9N6WRJ2"/>
<dbReference type="GO" id="GO:0005840">
    <property type="term" value="C:ribosome"/>
    <property type="evidence" value="ECO:0007669"/>
    <property type="project" value="UniProtKB-KW"/>
</dbReference>
<keyword evidence="2" id="KW-0689">Ribosomal protein</keyword>
<sequence>MSLCKQIFKQFVPLWRGIPQSTKPLSVIAARGYSQFSPLYIEPTYKPEDLDKLFETGEGKQKLFSPVKPAKNDHNSSIFHDKLINNFISISMKCGRKELIRGLVEDAFLKIKQIQLEKYHKASDAEKESIVLEPRVLFHQAIENSRPVLKLTPVKRGGIRYQVPVPITEKQSYFFAMKWLLLAARDHERKIGFKDQLAKEVIDAASMQGRVYKRKLELHKQCESNKAYAHYRWA</sequence>
<keyword evidence="3" id="KW-0687">Ribonucleoprotein</keyword>
<dbReference type="Pfam" id="PF00177">
    <property type="entry name" value="Ribosomal_S7"/>
    <property type="match status" value="1"/>
</dbReference>
<evidence type="ECO:0000256" key="1">
    <source>
        <dbReference type="ARBA" id="ARBA00007151"/>
    </source>
</evidence>
<evidence type="ECO:0000259" key="4">
    <source>
        <dbReference type="Pfam" id="PF00177"/>
    </source>
</evidence>
<evidence type="ECO:0000313" key="5">
    <source>
        <dbReference type="EMBL" id="CAG4645792.1"/>
    </source>
</evidence>
<evidence type="ECO:0000256" key="2">
    <source>
        <dbReference type="ARBA" id="ARBA00022980"/>
    </source>
</evidence>
<dbReference type="InterPro" id="IPR000235">
    <property type="entry name" value="Ribosomal_uS7"/>
</dbReference>
<dbReference type="InterPro" id="IPR023798">
    <property type="entry name" value="Ribosomal_uS7_dom"/>
</dbReference>
<organism evidence="5">
    <name type="scientific">Lynceus sp. MCZ IZ 141354</name>
    <dbReference type="NCBI Taxonomy" id="1930659"/>
    <lineage>
        <taxon>Eukaryota</taxon>
        <taxon>Metazoa</taxon>
        <taxon>Ecdysozoa</taxon>
        <taxon>Arthropoda</taxon>
        <taxon>Crustacea</taxon>
        <taxon>Branchiopoda</taxon>
        <taxon>Diplostraca</taxon>
        <taxon>Laevicaudata</taxon>
        <taxon>Lynceidae</taxon>
        <taxon>Lynceus</taxon>
    </lineage>
</organism>
<dbReference type="SUPFAM" id="SSF47973">
    <property type="entry name" value="Ribosomal protein S7"/>
    <property type="match status" value="1"/>
</dbReference>
<name>A0A9N6WRJ2_9CRUS</name>
<dbReference type="EMBL" id="OC989137">
    <property type="protein sequence ID" value="CAG4645792.1"/>
    <property type="molecule type" value="Genomic_DNA"/>
</dbReference>
<accession>A0A9N6WRJ2</accession>
<dbReference type="InterPro" id="IPR036823">
    <property type="entry name" value="Ribosomal_uS7_dom_sf"/>
</dbReference>
<protein>
    <submittedName>
        <fullName evidence="5">EOG090X0CZM</fullName>
    </submittedName>
</protein>
<dbReference type="PANTHER" id="PTHR11205">
    <property type="entry name" value="RIBOSOMAL PROTEIN S7"/>
    <property type="match status" value="1"/>
</dbReference>
<comment type="similarity">
    <text evidence="1">Belongs to the universal ribosomal protein uS7 family.</text>
</comment>
<gene>
    <name evidence="5" type="primary">EOG090X0CZM</name>
</gene>
<evidence type="ECO:0000256" key="3">
    <source>
        <dbReference type="ARBA" id="ARBA00023274"/>
    </source>
</evidence>
<proteinExistence type="inferred from homology"/>
<dbReference type="GO" id="GO:1990904">
    <property type="term" value="C:ribonucleoprotein complex"/>
    <property type="evidence" value="ECO:0007669"/>
    <property type="project" value="UniProtKB-KW"/>
</dbReference>
<dbReference type="GO" id="GO:0006412">
    <property type="term" value="P:translation"/>
    <property type="evidence" value="ECO:0007669"/>
    <property type="project" value="InterPro"/>
</dbReference>
<reference evidence="5" key="1">
    <citation type="submission" date="2021-04" db="EMBL/GenBank/DDBJ databases">
        <authorList>
            <person name="Cornetti L."/>
        </authorList>
    </citation>
    <scope>NUCLEOTIDE SEQUENCE</scope>
</reference>
<dbReference type="Gene3D" id="1.10.455.10">
    <property type="entry name" value="Ribosomal protein S7 domain"/>
    <property type="match status" value="1"/>
</dbReference>
<feature type="domain" description="Small ribosomal subunit protein uS7" evidence="4">
    <location>
        <begin position="76"/>
        <end position="226"/>
    </location>
</feature>